<evidence type="ECO:0000313" key="6">
    <source>
        <dbReference type="EMBL" id="KAG5451818.1"/>
    </source>
</evidence>
<dbReference type="Pfam" id="PF08617">
    <property type="entry name" value="CGI-121"/>
    <property type="match status" value="1"/>
</dbReference>
<reference evidence="6 7" key="1">
    <citation type="journal article" date="2018" name="Biotechnol. Adv.">
        <title>Improved genomic resources and new bioinformatic workflow for the carcinogenic parasite Clonorchis sinensis: Biotechnological implications.</title>
        <authorList>
            <person name="Wang D."/>
            <person name="Korhonen P.K."/>
            <person name="Gasser R.B."/>
            <person name="Young N.D."/>
        </authorList>
    </citation>
    <scope>NUCLEOTIDE SEQUENCE [LARGE SCALE GENOMIC DNA]</scope>
    <source>
        <strain evidence="6">Cs-k2</strain>
    </source>
</reference>
<dbReference type="Gene3D" id="3.30.2380.10">
    <property type="entry name" value="CGI121/TPRKB"/>
    <property type="match status" value="1"/>
</dbReference>
<keyword evidence="7" id="KW-1185">Reference proteome</keyword>
<protein>
    <submittedName>
        <fullName evidence="6">EKC/KEOPS complex subunit Tprkb</fullName>
    </submittedName>
</protein>
<dbReference type="AlphaFoldDB" id="A0A419PF89"/>
<dbReference type="EMBL" id="NIRI02000042">
    <property type="protein sequence ID" value="KAG5451818.1"/>
    <property type="molecule type" value="Genomic_DNA"/>
</dbReference>
<dbReference type="NCBIfam" id="NF011465">
    <property type="entry name" value="PRK14886.1-1"/>
    <property type="match status" value="1"/>
</dbReference>
<comment type="similarity">
    <text evidence="2 5">Belongs to the CGI121/TPRKB family.</text>
</comment>
<evidence type="ECO:0000256" key="5">
    <source>
        <dbReference type="RuleBase" id="RU004398"/>
    </source>
</evidence>
<evidence type="ECO:0000256" key="1">
    <source>
        <dbReference type="ARBA" id="ARBA00004123"/>
    </source>
</evidence>
<sequence>MRIPWQVRELDLFPSYSLYLGYFRDVQNAEFLRKQVLAKRLPIPPMTTCVLLDASCILDPVQVECAVTQALLHVSSNTMITHELATEVVYCLSPTRSLNQALKTFSANRSTEHFLVVVIIPVSTASSPAEPDTILAKLDSTIEGKPSHNDLSPLLEGKERILKLYGITSMELDAANSSPLPHQTIVDSILSRMSARELCRV</sequence>
<dbReference type="Proteomes" id="UP000286415">
    <property type="component" value="Unassembled WGS sequence"/>
</dbReference>
<evidence type="ECO:0000313" key="7">
    <source>
        <dbReference type="Proteomes" id="UP000286415"/>
    </source>
</evidence>
<evidence type="ECO:0000256" key="2">
    <source>
        <dbReference type="ARBA" id="ARBA00005546"/>
    </source>
</evidence>
<keyword evidence="3" id="KW-0819">tRNA processing</keyword>
<proteinExistence type="inferred from homology"/>
<comment type="subcellular location">
    <subcellularLocation>
        <location evidence="1">Nucleus</location>
    </subcellularLocation>
</comment>
<dbReference type="PANTHER" id="PTHR15840:SF10">
    <property type="entry name" value="EKC_KEOPS COMPLEX SUBUNIT TPRKB"/>
    <property type="match status" value="1"/>
</dbReference>
<reference evidence="6 7" key="2">
    <citation type="journal article" date="2021" name="Genomics">
        <title>High-quality reference genome for Clonorchis sinensis.</title>
        <authorList>
            <person name="Young N.D."/>
            <person name="Stroehlein A.J."/>
            <person name="Kinkar L."/>
            <person name="Wang T."/>
            <person name="Sohn W.M."/>
            <person name="Chang B.C.H."/>
            <person name="Kaur P."/>
            <person name="Weisz D."/>
            <person name="Dudchenko O."/>
            <person name="Aiden E.L."/>
            <person name="Korhonen P.K."/>
            <person name="Gasser R.B."/>
        </authorList>
    </citation>
    <scope>NUCLEOTIDE SEQUENCE [LARGE SCALE GENOMIC DNA]</scope>
    <source>
        <strain evidence="6">Cs-k2</strain>
    </source>
</reference>
<evidence type="ECO:0000256" key="3">
    <source>
        <dbReference type="ARBA" id="ARBA00022694"/>
    </source>
</evidence>
<dbReference type="STRING" id="79923.A0A419PF89"/>
<dbReference type="SUPFAM" id="SSF143870">
    <property type="entry name" value="PF0523-like"/>
    <property type="match status" value="1"/>
</dbReference>
<dbReference type="PANTHER" id="PTHR15840">
    <property type="entry name" value="CGI-121 FAMILY MEMBER"/>
    <property type="match status" value="1"/>
</dbReference>
<dbReference type="InterPro" id="IPR036504">
    <property type="entry name" value="CGI121/TPRKB_sf"/>
</dbReference>
<dbReference type="GO" id="GO:0005634">
    <property type="term" value="C:nucleus"/>
    <property type="evidence" value="ECO:0007669"/>
    <property type="project" value="UniProtKB-SubCell"/>
</dbReference>
<dbReference type="InterPro" id="IPR013926">
    <property type="entry name" value="CGI121/TPRKB"/>
</dbReference>
<dbReference type="GO" id="GO:0000408">
    <property type="term" value="C:EKC/KEOPS complex"/>
    <property type="evidence" value="ECO:0007669"/>
    <property type="project" value="TreeGrafter"/>
</dbReference>
<evidence type="ECO:0000256" key="4">
    <source>
        <dbReference type="ARBA" id="ARBA00023242"/>
    </source>
</evidence>
<dbReference type="GO" id="GO:0002949">
    <property type="term" value="P:tRNA threonylcarbamoyladenosine modification"/>
    <property type="evidence" value="ECO:0007669"/>
    <property type="project" value="TreeGrafter"/>
</dbReference>
<keyword evidence="4 5" id="KW-0539">Nucleus</keyword>
<comment type="caution">
    <text evidence="6">The sequence shown here is derived from an EMBL/GenBank/DDBJ whole genome shotgun (WGS) entry which is preliminary data.</text>
</comment>
<organism evidence="6 7">
    <name type="scientific">Clonorchis sinensis</name>
    <name type="common">Chinese liver fluke</name>
    <dbReference type="NCBI Taxonomy" id="79923"/>
    <lineage>
        <taxon>Eukaryota</taxon>
        <taxon>Metazoa</taxon>
        <taxon>Spiralia</taxon>
        <taxon>Lophotrochozoa</taxon>
        <taxon>Platyhelminthes</taxon>
        <taxon>Trematoda</taxon>
        <taxon>Digenea</taxon>
        <taxon>Opisthorchiida</taxon>
        <taxon>Opisthorchiata</taxon>
        <taxon>Opisthorchiidae</taxon>
        <taxon>Clonorchis</taxon>
    </lineage>
</organism>
<accession>A0A419PF89</accession>
<gene>
    <name evidence="6" type="ORF">CSKR_103927</name>
</gene>
<dbReference type="InParanoid" id="A0A419PF89"/>
<dbReference type="OrthoDB" id="329139at2759"/>
<name>A0A419PF89_CLOSI</name>
<dbReference type="GO" id="GO:0005829">
    <property type="term" value="C:cytosol"/>
    <property type="evidence" value="ECO:0007669"/>
    <property type="project" value="TreeGrafter"/>
</dbReference>